<evidence type="ECO:0000256" key="1">
    <source>
        <dbReference type="SAM" id="MobiDB-lite"/>
    </source>
</evidence>
<accession>A0A8J2PNP6</accession>
<dbReference type="AlphaFoldDB" id="A0A8J2PNP6"/>
<dbReference type="CDD" id="cd00742">
    <property type="entry name" value="FABP"/>
    <property type="match status" value="1"/>
</dbReference>
<feature type="region of interest" description="Disordered" evidence="1">
    <location>
        <begin position="1"/>
        <end position="48"/>
    </location>
</feature>
<reference evidence="2" key="1">
    <citation type="submission" date="2021-06" db="EMBL/GenBank/DDBJ databases">
        <authorList>
            <person name="Hodson N. C."/>
            <person name="Mongue J. A."/>
            <person name="Jaron S. K."/>
        </authorList>
    </citation>
    <scope>NUCLEOTIDE SEQUENCE</scope>
</reference>
<evidence type="ECO:0000313" key="2">
    <source>
        <dbReference type="EMBL" id="CAG7837898.1"/>
    </source>
</evidence>
<feature type="compositionally biased region" description="Pro residues" evidence="1">
    <location>
        <begin position="1"/>
        <end position="42"/>
    </location>
</feature>
<evidence type="ECO:0000313" key="3">
    <source>
        <dbReference type="Proteomes" id="UP000708208"/>
    </source>
</evidence>
<sequence>MEPSSTPPPLPPSPSPAAPVPPATTAPDHVPPPAPAKQPEPNPFEGNYKLIKSENGQHYLKKIGVGLLARKIGDPNKAIIDLKYNKATDTYYAKISIGSRSKELRFKIGVIFDEDTIDGRHCKTVFTRKNSHILIQEQRWKGKLSIITYEFKGDKVFATLKADDVTATQVYQKLNKLTG</sequence>
<proteinExistence type="predicted"/>
<protein>
    <submittedName>
        <fullName evidence="2">Uncharacterized protein</fullName>
    </submittedName>
</protein>
<dbReference type="PANTHER" id="PTHR11955">
    <property type="entry name" value="FATTY ACID BINDING PROTEIN"/>
    <property type="match status" value="1"/>
</dbReference>
<gene>
    <name evidence="2" type="ORF">AFUS01_LOCUS46934</name>
</gene>
<dbReference type="Proteomes" id="UP000708208">
    <property type="component" value="Unassembled WGS sequence"/>
</dbReference>
<dbReference type="EMBL" id="CAJVCH010571579">
    <property type="protein sequence ID" value="CAG7837898.1"/>
    <property type="molecule type" value="Genomic_DNA"/>
</dbReference>
<dbReference type="GO" id="GO:0008289">
    <property type="term" value="F:lipid binding"/>
    <property type="evidence" value="ECO:0007669"/>
    <property type="project" value="InterPro"/>
</dbReference>
<dbReference type="InterPro" id="IPR031259">
    <property type="entry name" value="ILBP"/>
</dbReference>
<name>A0A8J2PNP6_9HEXA</name>
<comment type="caution">
    <text evidence="2">The sequence shown here is derived from an EMBL/GenBank/DDBJ whole genome shotgun (WGS) entry which is preliminary data.</text>
</comment>
<keyword evidence="3" id="KW-1185">Reference proteome</keyword>
<dbReference type="OrthoDB" id="354351at2759"/>
<organism evidence="2 3">
    <name type="scientific">Allacma fusca</name>
    <dbReference type="NCBI Taxonomy" id="39272"/>
    <lineage>
        <taxon>Eukaryota</taxon>
        <taxon>Metazoa</taxon>
        <taxon>Ecdysozoa</taxon>
        <taxon>Arthropoda</taxon>
        <taxon>Hexapoda</taxon>
        <taxon>Collembola</taxon>
        <taxon>Symphypleona</taxon>
        <taxon>Sminthuridae</taxon>
        <taxon>Allacma</taxon>
    </lineage>
</organism>